<name>A0ABU9K0U2_9BACI</name>
<reference evidence="1 2" key="1">
    <citation type="submission" date="2024-03" db="EMBL/GenBank/DDBJ databases">
        <title>Bacilli Hybrid Assemblies.</title>
        <authorList>
            <person name="Kovac J."/>
        </authorList>
    </citation>
    <scope>NUCLEOTIDE SEQUENCE [LARGE SCALE GENOMIC DNA]</scope>
    <source>
        <strain evidence="1 2">FSL M8-0022</strain>
    </source>
</reference>
<organism evidence="1 2">
    <name type="scientific">Caldifermentibacillus hisashii</name>
    <dbReference type="NCBI Taxonomy" id="996558"/>
    <lineage>
        <taxon>Bacteria</taxon>
        <taxon>Bacillati</taxon>
        <taxon>Bacillota</taxon>
        <taxon>Bacilli</taxon>
        <taxon>Bacillales</taxon>
        <taxon>Bacillaceae</taxon>
        <taxon>Caldifermentibacillus</taxon>
    </lineage>
</organism>
<dbReference type="Proteomes" id="UP001459714">
    <property type="component" value="Unassembled WGS sequence"/>
</dbReference>
<evidence type="ECO:0000313" key="2">
    <source>
        <dbReference type="Proteomes" id="UP001459714"/>
    </source>
</evidence>
<gene>
    <name evidence="1" type="ORF">NST17_16425</name>
</gene>
<keyword evidence="2" id="KW-1185">Reference proteome</keyword>
<comment type="caution">
    <text evidence="1">The sequence shown here is derived from an EMBL/GenBank/DDBJ whole genome shotgun (WGS) entry which is preliminary data.</text>
</comment>
<sequence length="63" mass="6961">MFDASKIEAAYLISTFEVPSGLKVYVNNKFVCRTLGQNVALTPIPPVKAGDVIKLTINEIKFF</sequence>
<proteinExistence type="predicted"/>
<protein>
    <recommendedName>
        <fullName evidence="3">Galectin domain-containing protein</fullName>
    </recommendedName>
</protein>
<evidence type="ECO:0000313" key="1">
    <source>
        <dbReference type="EMBL" id="MEL3958746.1"/>
    </source>
</evidence>
<accession>A0ABU9K0U2</accession>
<dbReference type="EMBL" id="JBBYAK010000001">
    <property type="protein sequence ID" value="MEL3958746.1"/>
    <property type="molecule type" value="Genomic_DNA"/>
</dbReference>
<dbReference type="RefSeq" id="WP_342020644.1">
    <property type="nucleotide sequence ID" value="NZ_JBBYAK010000001.1"/>
</dbReference>
<evidence type="ECO:0008006" key="3">
    <source>
        <dbReference type="Google" id="ProtNLM"/>
    </source>
</evidence>